<dbReference type="SUPFAM" id="SSF51679">
    <property type="entry name" value="Bacterial luciferase-like"/>
    <property type="match status" value="1"/>
</dbReference>
<dbReference type="Pfam" id="PF00296">
    <property type="entry name" value="Bac_luciferase"/>
    <property type="match status" value="1"/>
</dbReference>
<dbReference type="Gene3D" id="3.20.20.30">
    <property type="entry name" value="Luciferase-like domain"/>
    <property type="match status" value="1"/>
</dbReference>
<sequence>FMEAVDEIQVLEKAGLHTTWVPEAYGFDAPSLMGYLAAKTSSVRIASGILPIYTRTPTLLAMTAAGVDESERQSRRTYCGRSPGYPRSAERVDRGRLRAETLDLFLSPND</sequence>
<name>X0TSR6_9ZZZZ</name>
<proteinExistence type="predicted"/>
<evidence type="ECO:0000259" key="1">
    <source>
        <dbReference type="Pfam" id="PF00296"/>
    </source>
</evidence>
<dbReference type="AlphaFoldDB" id="X0TSR6"/>
<dbReference type="InterPro" id="IPR036661">
    <property type="entry name" value="Luciferase-like_sf"/>
</dbReference>
<gene>
    <name evidence="2" type="ORF">S01H1_06175</name>
</gene>
<protein>
    <recommendedName>
        <fullName evidence="1">Luciferase-like domain-containing protein</fullName>
    </recommendedName>
</protein>
<feature type="non-terminal residue" evidence="2">
    <location>
        <position position="1"/>
    </location>
</feature>
<evidence type="ECO:0000313" key="2">
    <source>
        <dbReference type="EMBL" id="GAF79185.1"/>
    </source>
</evidence>
<accession>X0TSR6</accession>
<comment type="caution">
    <text evidence="2">The sequence shown here is derived from an EMBL/GenBank/DDBJ whole genome shotgun (WGS) entry which is preliminary data.</text>
</comment>
<dbReference type="GO" id="GO:0016705">
    <property type="term" value="F:oxidoreductase activity, acting on paired donors, with incorporation or reduction of molecular oxygen"/>
    <property type="evidence" value="ECO:0007669"/>
    <property type="project" value="InterPro"/>
</dbReference>
<organism evidence="2">
    <name type="scientific">marine sediment metagenome</name>
    <dbReference type="NCBI Taxonomy" id="412755"/>
    <lineage>
        <taxon>unclassified sequences</taxon>
        <taxon>metagenomes</taxon>
        <taxon>ecological metagenomes</taxon>
    </lineage>
</organism>
<feature type="domain" description="Luciferase-like" evidence="1">
    <location>
        <begin position="3"/>
        <end position="69"/>
    </location>
</feature>
<reference evidence="2" key="1">
    <citation type="journal article" date="2014" name="Front. Microbiol.">
        <title>High frequency of phylogenetically diverse reductive dehalogenase-homologous genes in deep subseafloor sedimentary metagenomes.</title>
        <authorList>
            <person name="Kawai M."/>
            <person name="Futagami T."/>
            <person name="Toyoda A."/>
            <person name="Takaki Y."/>
            <person name="Nishi S."/>
            <person name="Hori S."/>
            <person name="Arai W."/>
            <person name="Tsubouchi T."/>
            <person name="Morono Y."/>
            <person name="Uchiyama I."/>
            <person name="Ito T."/>
            <person name="Fujiyama A."/>
            <person name="Inagaki F."/>
            <person name="Takami H."/>
        </authorList>
    </citation>
    <scope>NUCLEOTIDE SEQUENCE</scope>
    <source>
        <strain evidence="2">Expedition CK06-06</strain>
    </source>
</reference>
<dbReference type="InterPro" id="IPR011251">
    <property type="entry name" value="Luciferase-like_dom"/>
</dbReference>
<dbReference type="EMBL" id="BARS01003203">
    <property type="protein sequence ID" value="GAF79185.1"/>
    <property type="molecule type" value="Genomic_DNA"/>
</dbReference>